<evidence type="ECO:0000256" key="4">
    <source>
        <dbReference type="ARBA" id="ARBA00022729"/>
    </source>
</evidence>
<reference evidence="13 14" key="1">
    <citation type="journal article" date="2022" name="Gigascience">
        <title>A chromosome-level genome assembly and annotation of the desert horned lizard, Phrynosoma platyrhinos, provides insight into chromosomal rearrangements among reptiles.</title>
        <authorList>
            <person name="Koochekian N."/>
            <person name="Ascanio A."/>
            <person name="Farleigh K."/>
            <person name="Card D.C."/>
            <person name="Schield D.R."/>
            <person name="Castoe T.A."/>
            <person name="Jezkova T."/>
        </authorList>
    </citation>
    <scope>NUCLEOTIDE SEQUENCE [LARGE SCALE GENOMIC DNA]</scope>
    <source>
        <strain evidence="13">NK-2021</strain>
    </source>
</reference>
<protein>
    <recommendedName>
        <fullName evidence="12">PA domain-containing protein</fullName>
    </recommendedName>
</protein>
<gene>
    <name evidence="13" type="ORF">JD844_034131</name>
</gene>
<dbReference type="SUPFAM" id="SSF52025">
    <property type="entry name" value="PA domain"/>
    <property type="match status" value="1"/>
</dbReference>
<evidence type="ECO:0000313" key="13">
    <source>
        <dbReference type="EMBL" id="KAH0625833.1"/>
    </source>
</evidence>
<dbReference type="CDD" id="cd02123">
    <property type="entry name" value="PA_C_RZF_like"/>
    <property type="match status" value="1"/>
</dbReference>
<feature type="signal peptide" evidence="11">
    <location>
        <begin position="1"/>
        <end position="30"/>
    </location>
</feature>
<evidence type="ECO:0000256" key="3">
    <source>
        <dbReference type="ARBA" id="ARBA00022723"/>
    </source>
</evidence>
<feature type="transmembrane region" description="Helical" evidence="10">
    <location>
        <begin position="214"/>
        <end position="234"/>
    </location>
</feature>
<evidence type="ECO:0000256" key="10">
    <source>
        <dbReference type="SAM" id="Phobius"/>
    </source>
</evidence>
<proteinExistence type="predicted"/>
<evidence type="ECO:0000256" key="7">
    <source>
        <dbReference type="ARBA" id="ARBA00022989"/>
    </source>
</evidence>
<dbReference type="Proteomes" id="UP000826234">
    <property type="component" value="Unassembled WGS sequence"/>
</dbReference>
<keyword evidence="3" id="KW-0479">Metal-binding</keyword>
<evidence type="ECO:0000259" key="12">
    <source>
        <dbReference type="Pfam" id="PF02225"/>
    </source>
</evidence>
<evidence type="ECO:0000256" key="8">
    <source>
        <dbReference type="ARBA" id="ARBA00023136"/>
    </source>
</evidence>
<evidence type="ECO:0000256" key="6">
    <source>
        <dbReference type="ARBA" id="ARBA00022833"/>
    </source>
</evidence>
<dbReference type="InterPro" id="IPR044744">
    <property type="entry name" value="ZNRF4/RNF13/RNF167_PA"/>
</dbReference>
<keyword evidence="9" id="KW-0325">Glycoprotein</keyword>
<evidence type="ECO:0000256" key="2">
    <source>
        <dbReference type="ARBA" id="ARBA00022692"/>
    </source>
</evidence>
<evidence type="ECO:0000256" key="9">
    <source>
        <dbReference type="ARBA" id="ARBA00023180"/>
    </source>
</evidence>
<keyword evidence="4 11" id="KW-0732">Signal</keyword>
<keyword evidence="6" id="KW-0862">Zinc</keyword>
<dbReference type="PANTHER" id="PTHR22702">
    <property type="entry name" value="PROTEASE-ASSOCIATED DOMAIN-CONTAINING PROTEIN"/>
    <property type="match status" value="1"/>
</dbReference>
<keyword evidence="7 10" id="KW-1133">Transmembrane helix</keyword>
<feature type="domain" description="PA" evidence="12">
    <location>
        <begin position="65"/>
        <end position="154"/>
    </location>
</feature>
<keyword evidence="14" id="KW-1185">Reference proteome</keyword>
<organism evidence="13 14">
    <name type="scientific">Phrynosoma platyrhinos</name>
    <name type="common">Desert horned lizard</name>
    <dbReference type="NCBI Taxonomy" id="52577"/>
    <lineage>
        <taxon>Eukaryota</taxon>
        <taxon>Metazoa</taxon>
        <taxon>Chordata</taxon>
        <taxon>Craniata</taxon>
        <taxon>Vertebrata</taxon>
        <taxon>Euteleostomi</taxon>
        <taxon>Lepidosauria</taxon>
        <taxon>Squamata</taxon>
        <taxon>Bifurcata</taxon>
        <taxon>Unidentata</taxon>
        <taxon>Episquamata</taxon>
        <taxon>Toxicofera</taxon>
        <taxon>Iguania</taxon>
        <taxon>Phrynosomatidae</taxon>
        <taxon>Phrynosomatinae</taxon>
        <taxon>Phrynosoma</taxon>
    </lineage>
</organism>
<keyword evidence="2 10" id="KW-0812">Transmembrane</keyword>
<sequence>MTYTRMPVATPSLIHVVLVITLSHISPNDALIRVVYNHNGISQDFEALPSHFGPQLYREGLLGYLVEAKPANACHPIRAPPPSNGSSVAFVALIQRYDCSFTAKVLQAQKAGYHAAIIHNVNSQALVTMLSENEDAKGQVGIPSVFIGESASTQLKRIFHYDPTAYIILIPDCHWLSCWDSRHTCQTYPQKARQVLPKQTFPCLPSQCHLFSSVHYLLLGLTLMIWMVALYVLCCL</sequence>
<feature type="chain" id="PRO_5045123209" description="PA domain-containing protein" evidence="11">
    <location>
        <begin position="31"/>
        <end position="236"/>
    </location>
</feature>
<accession>A0ABQ7T852</accession>
<evidence type="ECO:0000313" key="14">
    <source>
        <dbReference type="Proteomes" id="UP000826234"/>
    </source>
</evidence>
<name>A0ABQ7T852_PHRPL</name>
<evidence type="ECO:0000256" key="11">
    <source>
        <dbReference type="SAM" id="SignalP"/>
    </source>
</evidence>
<dbReference type="InterPro" id="IPR003137">
    <property type="entry name" value="PA_domain"/>
</dbReference>
<evidence type="ECO:0000256" key="5">
    <source>
        <dbReference type="ARBA" id="ARBA00022771"/>
    </source>
</evidence>
<dbReference type="PANTHER" id="PTHR22702:SF1">
    <property type="entry name" value="PROTEASE-ASSOCIATED DOMAIN-CONTAINING PROTEIN 1"/>
    <property type="match status" value="1"/>
</dbReference>
<dbReference type="InterPro" id="IPR046450">
    <property type="entry name" value="PA_dom_sf"/>
</dbReference>
<dbReference type="Pfam" id="PF02225">
    <property type="entry name" value="PA"/>
    <property type="match status" value="1"/>
</dbReference>
<dbReference type="Gene3D" id="3.50.30.30">
    <property type="match status" value="1"/>
</dbReference>
<evidence type="ECO:0000256" key="1">
    <source>
        <dbReference type="ARBA" id="ARBA00004370"/>
    </source>
</evidence>
<comment type="subcellular location">
    <subcellularLocation>
        <location evidence="1">Membrane</location>
    </subcellularLocation>
</comment>
<dbReference type="EMBL" id="JAIPUX010000953">
    <property type="protein sequence ID" value="KAH0625833.1"/>
    <property type="molecule type" value="Genomic_DNA"/>
</dbReference>
<keyword evidence="5" id="KW-0863">Zinc-finger</keyword>
<comment type="caution">
    <text evidence="13">The sequence shown here is derived from an EMBL/GenBank/DDBJ whole genome shotgun (WGS) entry which is preliminary data.</text>
</comment>
<keyword evidence="8 10" id="KW-0472">Membrane</keyword>